<name>A0A016VJG9_9BILA</name>
<organism evidence="2 3">
    <name type="scientific">Ancylostoma ceylanicum</name>
    <dbReference type="NCBI Taxonomy" id="53326"/>
    <lineage>
        <taxon>Eukaryota</taxon>
        <taxon>Metazoa</taxon>
        <taxon>Ecdysozoa</taxon>
        <taxon>Nematoda</taxon>
        <taxon>Chromadorea</taxon>
        <taxon>Rhabditida</taxon>
        <taxon>Rhabditina</taxon>
        <taxon>Rhabditomorpha</taxon>
        <taxon>Strongyloidea</taxon>
        <taxon>Ancylostomatidae</taxon>
        <taxon>Ancylostomatinae</taxon>
        <taxon>Ancylostoma</taxon>
    </lineage>
</organism>
<feature type="signal peptide" evidence="1">
    <location>
        <begin position="1"/>
        <end position="21"/>
    </location>
</feature>
<evidence type="ECO:0000256" key="1">
    <source>
        <dbReference type="SAM" id="SignalP"/>
    </source>
</evidence>
<sequence length="137" mass="15578">MCRTQIALLLLLSAQFHGVETAKETSVPGKTDNNQLKDEESAPMPGFLHFFAFYVVVPLVMAELARYRGPPSNTYLKEAGCSPRFNDISHDLMKMFEIRSRACMSKEKIRPRVVRFTAMNSLPQEDISLSMMAYQLQ</sequence>
<keyword evidence="1" id="KW-0732">Signal</keyword>
<protein>
    <submittedName>
        <fullName evidence="2">Uncharacterized protein</fullName>
    </submittedName>
</protein>
<reference evidence="3" key="1">
    <citation type="journal article" date="2015" name="Nat. Genet.">
        <title>The genome and transcriptome of the zoonotic hookworm Ancylostoma ceylanicum identify infection-specific gene families.</title>
        <authorList>
            <person name="Schwarz E.M."/>
            <person name="Hu Y."/>
            <person name="Antoshechkin I."/>
            <person name="Miller M.M."/>
            <person name="Sternberg P.W."/>
            <person name="Aroian R.V."/>
        </authorList>
    </citation>
    <scope>NUCLEOTIDE SEQUENCE</scope>
    <source>
        <strain evidence="3">HY135</strain>
    </source>
</reference>
<dbReference type="AlphaFoldDB" id="A0A016VJG9"/>
<keyword evidence="3" id="KW-1185">Reference proteome</keyword>
<dbReference type="EMBL" id="JARK01001344">
    <property type="protein sequence ID" value="EYC27764.1"/>
    <property type="molecule type" value="Genomic_DNA"/>
</dbReference>
<evidence type="ECO:0000313" key="2">
    <source>
        <dbReference type="EMBL" id="EYC27764.1"/>
    </source>
</evidence>
<proteinExistence type="predicted"/>
<feature type="chain" id="PRO_5001493528" evidence="1">
    <location>
        <begin position="22"/>
        <end position="137"/>
    </location>
</feature>
<dbReference type="OrthoDB" id="10571497at2759"/>
<evidence type="ECO:0000313" key="3">
    <source>
        <dbReference type="Proteomes" id="UP000024635"/>
    </source>
</evidence>
<gene>
    <name evidence="2" type="primary">Acey_s0008.g170</name>
    <name evidence="2" type="ORF">Y032_0008g170</name>
</gene>
<comment type="caution">
    <text evidence="2">The sequence shown here is derived from an EMBL/GenBank/DDBJ whole genome shotgun (WGS) entry which is preliminary data.</text>
</comment>
<dbReference type="Proteomes" id="UP000024635">
    <property type="component" value="Unassembled WGS sequence"/>
</dbReference>
<accession>A0A016VJG9</accession>